<proteinExistence type="predicted"/>
<comment type="caution">
    <text evidence="1">The sequence shown here is derived from an EMBL/GenBank/DDBJ whole genome shotgun (WGS) entry which is preliminary data.</text>
</comment>
<keyword evidence="2" id="KW-1185">Reference proteome</keyword>
<evidence type="ECO:0000313" key="2">
    <source>
        <dbReference type="Proteomes" id="UP000016569"/>
    </source>
</evidence>
<gene>
    <name evidence="1" type="ORF">MBEBAB_0866</name>
</gene>
<sequence length="56" mass="6495">MAIRESGHALVEEKSLIAMQEPLLNISGRRHKTSAETMLLLRRRMRGLPFDRKVLH</sequence>
<name>A0A8E0KIZ7_9CAUL</name>
<reference evidence="2" key="1">
    <citation type="journal article" date="2013" name="Genome Announc.">
        <title>Draft Genome Sequence of the Dimorphic Prosthecate Bacterium Brevundimonas abyssalis TAR-001T.</title>
        <authorList>
            <person name="Tsubouchi T."/>
            <person name="Nishi S."/>
            <person name="Usui K."/>
            <person name="Shimane Y."/>
            <person name="Takaki Y."/>
            <person name="Maruyama T."/>
            <person name="Hatada Y."/>
        </authorList>
    </citation>
    <scope>NUCLEOTIDE SEQUENCE [LARGE SCALE GENOMIC DNA]</scope>
    <source>
        <strain evidence="2">TAR-001</strain>
    </source>
</reference>
<dbReference type="AlphaFoldDB" id="A0A8E0KIZ7"/>
<accession>A0A8E0KIZ7</accession>
<organism evidence="1 2">
    <name type="scientific">Brevundimonas abyssalis TAR-001</name>
    <dbReference type="NCBI Taxonomy" id="1391729"/>
    <lineage>
        <taxon>Bacteria</taxon>
        <taxon>Pseudomonadati</taxon>
        <taxon>Pseudomonadota</taxon>
        <taxon>Alphaproteobacteria</taxon>
        <taxon>Caulobacterales</taxon>
        <taxon>Caulobacteraceae</taxon>
        <taxon>Brevundimonas</taxon>
    </lineage>
</organism>
<protein>
    <submittedName>
        <fullName evidence="1">Uncharacterized protein</fullName>
    </submittedName>
</protein>
<dbReference type="Proteomes" id="UP000016569">
    <property type="component" value="Unassembled WGS sequence"/>
</dbReference>
<evidence type="ECO:0000313" key="1">
    <source>
        <dbReference type="EMBL" id="GAD58616.1"/>
    </source>
</evidence>
<dbReference type="EMBL" id="BATC01000009">
    <property type="protein sequence ID" value="GAD58616.1"/>
    <property type="molecule type" value="Genomic_DNA"/>
</dbReference>